<dbReference type="EMBL" id="JBHEZZ010000011">
    <property type="protein sequence ID" value="MFC1403806.1"/>
    <property type="molecule type" value="Genomic_DNA"/>
</dbReference>
<proteinExistence type="predicted"/>
<keyword evidence="2" id="KW-1185">Reference proteome</keyword>
<organism evidence="1 2">
    <name type="scientific">Streptacidiphilus cavernicola</name>
    <dbReference type="NCBI Taxonomy" id="3342716"/>
    <lineage>
        <taxon>Bacteria</taxon>
        <taxon>Bacillati</taxon>
        <taxon>Actinomycetota</taxon>
        <taxon>Actinomycetes</taxon>
        <taxon>Kitasatosporales</taxon>
        <taxon>Streptomycetaceae</taxon>
        <taxon>Streptacidiphilus</taxon>
    </lineage>
</organism>
<gene>
    <name evidence="1" type="ORF">ACEZDJ_21170</name>
</gene>
<dbReference type="Proteomes" id="UP001592528">
    <property type="component" value="Unassembled WGS sequence"/>
</dbReference>
<evidence type="ECO:0000313" key="1">
    <source>
        <dbReference type="EMBL" id="MFC1403806.1"/>
    </source>
</evidence>
<protein>
    <submittedName>
        <fullName evidence="1">Uncharacterized protein</fullName>
    </submittedName>
</protein>
<evidence type="ECO:0000313" key="2">
    <source>
        <dbReference type="Proteomes" id="UP001592528"/>
    </source>
</evidence>
<accession>A0ABV6UQX7</accession>
<name>A0ABV6UQX7_9ACTN</name>
<dbReference type="RefSeq" id="WP_030248322.1">
    <property type="nucleotide sequence ID" value="NZ_JBHEZZ010000011.1"/>
</dbReference>
<comment type="caution">
    <text evidence="1">The sequence shown here is derived from an EMBL/GenBank/DDBJ whole genome shotgun (WGS) entry which is preliminary data.</text>
</comment>
<reference evidence="1 2" key="1">
    <citation type="submission" date="2024-09" db="EMBL/GenBank/DDBJ databases">
        <authorList>
            <person name="Lee S.D."/>
        </authorList>
    </citation>
    <scope>NUCLEOTIDE SEQUENCE [LARGE SCALE GENOMIC DNA]</scope>
    <source>
        <strain evidence="1 2">N1-5</strain>
    </source>
</reference>
<sequence length="135" mass="14989">MGQARFLIVTRPVSPSVPAGEFAAGARTVWRLLGPNNRELGRGAAGFDTPERCLEAVLRLRADAHRAVVAALRIQPGAMWAWRLSVDDLPVAASGRAYRRQRECQYNLTQFIDAVPLAELPRRKPEFAEAKAVRR</sequence>